<dbReference type="Proteomes" id="UP000463951">
    <property type="component" value="Chromosome"/>
</dbReference>
<evidence type="ECO:0000313" key="2">
    <source>
        <dbReference type="Proteomes" id="UP000463951"/>
    </source>
</evidence>
<organism evidence="1 2">
    <name type="scientific">Streptomyces antimycoticus</name>
    <dbReference type="NCBI Taxonomy" id="68175"/>
    <lineage>
        <taxon>Bacteria</taxon>
        <taxon>Bacillati</taxon>
        <taxon>Actinomycetota</taxon>
        <taxon>Actinomycetes</taxon>
        <taxon>Kitasatosporales</taxon>
        <taxon>Streptomycetaceae</taxon>
        <taxon>Streptomyces</taxon>
        <taxon>Streptomyces violaceusniger group</taxon>
    </lineage>
</organism>
<reference evidence="1 2" key="1">
    <citation type="journal article" date="2020" name="Int. J. Syst. Evol. Microbiol.">
        <title>Reclassification of Streptomyces castelarensis and Streptomyces sporoclivatus as later heterotypic synonyms of Streptomyces antimycoticus.</title>
        <authorList>
            <person name="Komaki H."/>
            <person name="Tamura T."/>
        </authorList>
    </citation>
    <scope>NUCLEOTIDE SEQUENCE [LARGE SCALE GENOMIC DNA]</scope>
    <source>
        <strain evidence="1 2">NBRC 100767</strain>
    </source>
</reference>
<protein>
    <submittedName>
        <fullName evidence="1">Uncharacterized protein</fullName>
    </submittedName>
</protein>
<proteinExistence type="predicted"/>
<dbReference type="EMBL" id="AP019620">
    <property type="protein sequence ID" value="BBJ37770.1"/>
    <property type="molecule type" value="Genomic_DNA"/>
</dbReference>
<dbReference type="AlphaFoldDB" id="A0A499UDB2"/>
<gene>
    <name evidence="1" type="ORF">SSPO_004880</name>
</gene>
<accession>A0A499UDB2</accession>
<evidence type="ECO:0000313" key="1">
    <source>
        <dbReference type="EMBL" id="BBJ37770.1"/>
    </source>
</evidence>
<name>A0A499UDB2_9ACTN</name>
<sequence length="131" mass="13793">MAALFVMEVVPARVEALRSKAKRLVARGWLAEDAPGRFTLARGITGPGGGSRARSLTSRPSPRRWWCADEATAVVAAFDDRQHQGEHGQAVFDQAAGVAAISPDEGEAVVGTGHHGGKSAGIARHLMPTTR</sequence>